<dbReference type="InterPro" id="IPR013029">
    <property type="entry name" value="YchF_C"/>
</dbReference>
<sequence length="402" mass="44203">MPPKKNEPLPANVHFGRVRNNLRMGVVGLPNVGKSSLFNLLTSQSAPAENFPFCTIDPNEARCAVPDTRYDYLCGLWNPPSTQPAYLSVTDIAGLIKGASEGAGLGNAFLSHIQAVDGIFHVVRVFEDSDIVHVEENIDAVRDLSIITSELCKKDLEFVKKAAAAEDQAVRKSGGKFKLSPTFIGAIEKLTTLLENDMPVRSGEWSTSEVELINEKMSLITTKPIVYLVNMSKADYLRKKNKWLMKIRTWIDAHGGGVMIPFSVEFEQEWVALSSDEERKALTETAGPGATSTLPKMITTGYKELNLVYFFTSGEKEVRAWTIYKGVTAPEAASVIHTDFGKAFIKAEVVSFSDYKELCGGQKGMAAIKAAGKYRVEGKTYIVQDGDIIYFQIGTLTAPKKK</sequence>
<keyword evidence="1" id="KW-0547">Nucleotide-binding</keyword>
<dbReference type="InterPro" id="IPR006073">
    <property type="entry name" value="GTP-bd"/>
</dbReference>
<dbReference type="InterPro" id="IPR012676">
    <property type="entry name" value="TGS-like"/>
</dbReference>
<dbReference type="InterPro" id="IPR031167">
    <property type="entry name" value="G_OBG"/>
</dbReference>
<dbReference type="Gene3D" id="1.10.150.300">
    <property type="entry name" value="TGS-like domain"/>
    <property type="match status" value="1"/>
</dbReference>
<dbReference type="InterPro" id="IPR004396">
    <property type="entry name" value="ATPase_YchF/OLA1"/>
</dbReference>
<dbReference type="Pfam" id="PF01926">
    <property type="entry name" value="MMR_HSR1"/>
    <property type="match status" value="1"/>
</dbReference>
<dbReference type="PROSITE" id="PS51710">
    <property type="entry name" value="G_OBG"/>
    <property type="match status" value="1"/>
</dbReference>
<comment type="caution">
    <text evidence="5">The sequence shown here is derived from an EMBL/GenBank/DDBJ whole genome shotgun (WGS) entry which is preliminary data.</text>
</comment>
<dbReference type="PROSITE" id="PS51880">
    <property type="entry name" value="TGS"/>
    <property type="match status" value="1"/>
</dbReference>
<evidence type="ECO:0000256" key="1">
    <source>
        <dbReference type="ARBA" id="ARBA00022741"/>
    </source>
</evidence>
<dbReference type="Gene3D" id="3.40.50.300">
    <property type="entry name" value="P-loop containing nucleotide triphosphate hydrolases"/>
    <property type="match status" value="1"/>
</dbReference>
<feature type="domain" description="TGS" evidence="4">
    <location>
        <begin position="306"/>
        <end position="393"/>
    </location>
</feature>
<dbReference type="PIRSF" id="PIRSF006641">
    <property type="entry name" value="CHP00092"/>
    <property type="match status" value="1"/>
</dbReference>
<evidence type="ECO:0008006" key="7">
    <source>
        <dbReference type="Google" id="ProtNLM"/>
    </source>
</evidence>
<dbReference type="SUPFAM" id="SSF52540">
    <property type="entry name" value="P-loop containing nucleoside triphosphate hydrolases"/>
    <property type="match status" value="1"/>
</dbReference>
<reference evidence="5 6" key="1">
    <citation type="submission" date="2021-02" db="EMBL/GenBank/DDBJ databases">
        <title>Variation within the Batrachochytrium salamandrivorans European outbreak.</title>
        <authorList>
            <person name="Kelly M."/>
            <person name="Pasmans F."/>
            <person name="Shea T.P."/>
            <person name="Munoz J.F."/>
            <person name="Carranza S."/>
            <person name="Cuomo C.A."/>
            <person name="Martel A."/>
        </authorList>
    </citation>
    <scope>NUCLEOTIDE SEQUENCE [LARGE SCALE GENOMIC DNA]</scope>
    <source>
        <strain evidence="5 6">AMFP18/2</strain>
    </source>
</reference>
<dbReference type="CDD" id="cd04867">
    <property type="entry name" value="TGS_YchF_OLA1"/>
    <property type="match status" value="1"/>
</dbReference>
<dbReference type="Proteomes" id="UP001648503">
    <property type="component" value="Unassembled WGS sequence"/>
</dbReference>
<dbReference type="SUPFAM" id="SSF81271">
    <property type="entry name" value="TGS-like"/>
    <property type="match status" value="1"/>
</dbReference>
<evidence type="ECO:0000259" key="4">
    <source>
        <dbReference type="PROSITE" id="PS51880"/>
    </source>
</evidence>
<name>A0ABQ8FGL5_9FUNG</name>
<dbReference type="NCBIfam" id="TIGR00092">
    <property type="entry name" value="redox-regulated ATPase YchF"/>
    <property type="match status" value="1"/>
</dbReference>
<evidence type="ECO:0000313" key="5">
    <source>
        <dbReference type="EMBL" id="KAH6597852.1"/>
    </source>
</evidence>
<dbReference type="InterPro" id="IPR023192">
    <property type="entry name" value="TGS-like_dom_sf"/>
</dbReference>
<dbReference type="PANTHER" id="PTHR23305:SF7">
    <property type="entry name" value="OBG-TYPE G DOMAIN-CONTAINING PROTEIN"/>
    <property type="match status" value="1"/>
</dbReference>
<proteinExistence type="predicted"/>
<gene>
    <name evidence="5" type="ORF">BASA50_004196</name>
</gene>
<dbReference type="EMBL" id="JAFCIX010000127">
    <property type="protein sequence ID" value="KAH6597852.1"/>
    <property type="molecule type" value="Genomic_DNA"/>
</dbReference>
<protein>
    <recommendedName>
        <fullName evidence="7">Obg-like ATPase 1</fullName>
    </recommendedName>
</protein>
<dbReference type="InterPro" id="IPR027417">
    <property type="entry name" value="P-loop_NTPase"/>
</dbReference>
<evidence type="ECO:0000259" key="3">
    <source>
        <dbReference type="PROSITE" id="PS51710"/>
    </source>
</evidence>
<dbReference type="InterPro" id="IPR041706">
    <property type="entry name" value="YchF_N"/>
</dbReference>
<keyword evidence="2" id="KW-0067">ATP-binding</keyword>
<evidence type="ECO:0000256" key="2">
    <source>
        <dbReference type="ARBA" id="ARBA00022840"/>
    </source>
</evidence>
<dbReference type="Pfam" id="PF06071">
    <property type="entry name" value="YchF-GTPase_C"/>
    <property type="match status" value="1"/>
</dbReference>
<organism evidence="5 6">
    <name type="scientific">Batrachochytrium salamandrivorans</name>
    <dbReference type="NCBI Taxonomy" id="1357716"/>
    <lineage>
        <taxon>Eukaryota</taxon>
        <taxon>Fungi</taxon>
        <taxon>Fungi incertae sedis</taxon>
        <taxon>Chytridiomycota</taxon>
        <taxon>Chytridiomycota incertae sedis</taxon>
        <taxon>Chytridiomycetes</taxon>
        <taxon>Rhizophydiales</taxon>
        <taxon>Rhizophydiales incertae sedis</taxon>
        <taxon>Batrachochytrium</taxon>
    </lineage>
</organism>
<feature type="domain" description="OBG-type G" evidence="3">
    <location>
        <begin position="22"/>
        <end position="282"/>
    </location>
</feature>
<dbReference type="PRINTS" id="PR00326">
    <property type="entry name" value="GTP1OBG"/>
</dbReference>
<dbReference type="Gene3D" id="3.10.20.30">
    <property type="match status" value="1"/>
</dbReference>
<dbReference type="InterPro" id="IPR004095">
    <property type="entry name" value="TGS"/>
</dbReference>
<dbReference type="PANTHER" id="PTHR23305">
    <property type="entry name" value="OBG GTPASE FAMILY"/>
    <property type="match status" value="1"/>
</dbReference>
<keyword evidence="6" id="KW-1185">Reference proteome</keyword>
<dbReference type="InterPro" id="IPR012675">
    <property type="entry name" value="Beta-grasp_dom_sf"/>
</dbReference>
<evidence type="ECO:0000313" key="6">
    <source>
        <dbReference type="Proteomes" id="UP001648503"/>
    </source>
</evidence>
<dbReference type="CDD" id="cd01900">
    <property type="entry name" value="YchF"/>
    <property type="match status" value="1"/>
</dbReference>
<accession>A0ABQ8FGL5</accession>